<feature type="compositionally biased region" description="Acidic residues" evidence="2">
    <location>
        <begin position="192"/>
        <end position="211"/>
    </location>
</feature>
<dbReference type="Proteomes" id="UP000799771">
    <property type="component" value="Unassembled WGS sequence"/>
</dbReference>
<proteinExistence type="predicted"/>
<keyword evidence="1" id="KW-0863">Zinc-finger</keyword>
<dbReference type="RefSeq" id="XP_033528321.1">
    <property type="nucleotide sequence ID" value="XM_033670011.1"/>
</dbReference>
<dbReference type="GeneID" id="54410443"/>
<evidence type="ECO:0000259" key="3">
    <source>
        <dbReference type="PROSITE" id="PS50089"/>
    </source>
</evidence>
<accession>A0A6A6ASK6</accession>
<feature type="compositionally biased region" description="Polar residues" evidence="2">
    <location>
        <begin position="327"/>
        <end position="348"/>
    </location>
</feature>
<organism evidence="4 5">
    <name type="scientific">Dothidotthia symphoricarpi CBS 119687</name>
    <dbReference type="NCBI Taxonomy" id="1392245"/>
    <lineage>
        <taxon>Eukaryota</taxon>
        <taxon>Fungi</taxon>
        <taxon>Dikarya</taxon>
        <taxon>Ascomycota</taxon>
        <taxon>Pezizomycotina</taxon>
        <taxon>Dothideomycetes</taxon>
        <taxon>Pleosporomycetidae</taxon>
        <taxon>Pleosporales</taxon>
        <taxon>Dothidotthiaceae</taxon>
        <taxon>Dothidotthia</taxon>
    </lineage>
</organism>
<feature type="compositionally biased region" description="Basic and acidic residues" evidence="2">
    <location>
        <begin position="270"/>
        <end position="287"/>
    </location>
</feature>
<feature type="domain" description="RING-type" evidence="3">
    <location>
        <begin position="387"/>
        <end position="432"/>
    </location>
</feature>
<dbReference type="PROSITE" id="PS50089">
    <property type="entry name" value="ZF_RING_2"/>
    <property type="match status" value="1"/>
</dbReference>
<keyword evidence="5" id="KW-1185">Reference proteome</keyword>
<sequence>MSPATPKLKIQTAIRRCAFKVPSNAKYQCQKPGELMQLHLNIWYCRFHDRHAKDRCQAFAEWEGSGAYAQCTGLAKFVDHKTKKKVCGQHYTLKKEEEKKTKRREEERQKQTEEKERINGVERKEEMVTEQRPLKVAEEEQSNEVEVGQVDNTETEDGLAEVHKTEVTGEGRVEEKETHEDQEKDIETAIVEQDEDVDTEEETINELETKEEEARGEVESAEEETPKFVEAKTIEDPKTKEVETVEIDEAMNEEIEDTQTEVVEDAGVADPERTKTTESETNSHEATTELQEQEPCTSSATSTIPPSPAPSTPITESAPVVGPPLKIQTSFEKPTSPQKPTLSENQTLVSPRRSVFASRPLSFLLQSPNEESIFAGSKHIAAMYEQCNVCLEKHSVEYMRQVEPCKHRYLHACLKAAFRKGTFRRYNCTSCEAWITEVKKKHAET</sequence>
<feature type="compositionally biased region" description="Basic and acidic residues" evidence="2">
    <location>
        <begin position="160"/>
        <end position="187"/>
    </location>
</feature>
<feature type="compositionally biased region" description="Basic and acidic residues" evidence="2">
    <location>
        <begin position="95"/>
        <end position="138"/>
    </location>
</feature>
<dbReference type="AlphaFoldDB" id="A0A6A6ASK6"/>
<evidence type="ECO:0000313" key="4">
    <source>
        <dbReference type="EMBL" id="KAF2133934.1"/>
    </source>
</evidence>
<evidence type="ECO:0000313" key="5">
    <source>
        <dbReference type="Proteomes" id="UP000799771"/>
    </source>
</evidence>
<dbReference type="InterPro" id="IPR001841">
    <property type="entry name" value="Znf_RING"/>
</dbReference>
<protein>
    <recommendedName>
        <fullName evidence="3">RING-type domain-containing protein</fullName>
    </recommendedName>
</protein>
<feature type="region of interest" description="Disordered" evidence="2">
    <location>
        <begin position="95"/>
        <end position="348"/>
    </location>
</feature>
<gene>
    <name evidence="4" type="ORF">P153DRAFT_381106</name>
</gene>
<dbReference type="SUPFAM" id="SSF57850">
    <property type="entry name" value="RING/U-box"/>
    <property type="match status" value="1"/>
</dbReference>
<feature type="compositionally biased region" description="Acidic residues" evidence="2">
    <location>
        <begin position="244"/>
        <end position="264"/>
    </location>
</feature>
<reference evidence="4" key="1">
    <citation type="journal article" date="2020" name="Stud. Mycol.">
        <title>101 Dothideomycetes genomes: a test case for predicting lifestyles and emergence of pathogens.</title>
        <authorList>
            <person name="Haridas S."/>
            <person name="Albert R."/>
            <person name="Binder M."/>
            <person name="Bloem J."/>
            <person name="Labutti K."/>
            <person name="Salamov A."/>
            <person name="Andreopoulos B."/>
            <person name="Baker S."/>
            <person name="Barry K."/>
            <person name="Bills G."/>
            <person name="Bluhm B."/>
            <person name="Cannon C."/>
            <person name="Castanera R."/>
            <person name="Culley D."/>
            <person name="Daum C."/>
            <person name="Ezra D."/>
            <person name="Gonzalez J."/>
            <person name="Henrissat B."/>
            <person name="Kuo A."/>
            <person name="Liang C."/>
            <person name="Lipzen A."/>
            <person name="Lutzoni F."/>
            <person name="Magnuson J."/>
            <person name="Mondo S."/>
            <person name="Nolan M."/>
            <person name="Ohm R."/>
            <person name="Pangilinan J."/>
            <person name="Park H.-J."/>
            <person name="Ramirez L."/>
            <person name="Alfaro M."/>
            <person name="Sun H."/>
            <person name="Tritt A."/>
            <person name="Yoshinaga Y."/>
            <person name="Zwiers L.-H."/>
            <person name="Turgeon B."/>
            <person name="Goodwin S."/>
            <person name="Spatafora J."/>
            <person name="Crous P."/>
            <person name="Grigoriev I."/>
        </authorList>
    </citation>
    <scope>NUCLEOTIDE SEQUENCE</scope>
    <source>
        <strain evidence="4">CBS 119687</strain>
    </source>
</reference>
<dbReference type="GO" id="GO:0008270">
    <property type="term" value="F:zinc ion binding"/>
    <property type="evidence" value="ECO:0007669"/>
    <property type="project" value="UniProtKB-KW"/>
</dbReference>
<keyword evidence="1" id="KW-0479">Metal-binding</keyword>
<feature type="compositionally biased region" description="Basic and acidic residues" evidence="2">
    <location>
        <begin position="212"/>
        <end position="243"/>
    </location>
</feature>
<dbReference type="EMBL" id="ML977498">
    <property type="protein sequence ID" value="KAF2133934.1"/>
    <property type="molecule type" value="Genomic_DNA"/>
</dbReference>
<dbReference type="OrthoDB" id="3798839at2759"/>
<name>A0A6A6ASK6_9PLEO</name>
<evidence type="ECO:0000256" key="2">
    <source>
        <dbReference type="SAM" id="MobiDB-lite"/>
    </source>
</evidence>
<keyword evidence="1" id="KW-0862">Zinc</keyword>
<evidence type="ECO:0000256" key="1">
    <source>
        <dbReference type="PROSITE-ProRule" id="PRU00175"/>
    </source>
</evidence>